<organism evidence="5 6">
    <name type="scientific">Microlunatus flavus</name>
    <dbReference type="NCBI Taxonomy" id="1036181"/>
    <lineage>
        <taxon>Bacteria</taxon>
        <taxon>Bacillati</taxon>
        <taxon>Actinomycetota</taxon>
        <taxon>Actinomycetes</taxon>
        <taxon>Propionibacteriales</taxon>
        <taxon>Propionibacteriaceae</taxon>
        <taxon>Microlunatus</taxon>
    </lineage>
</organism>
<comment type="function">
    <text evidence="1">Probable oxidoreductase that may play a role as regulator of mitochondrial function.</text>
</comment>
<evidence type="ECO:0000256" key="2">
    <source>
        <dbReference type="ARBA" id="ARBA00038825"/>
    </source>
</evidence>
<dbReference type="OrthoDB" id="9774675at2"/>
<evidence type="ECO:0000313" key="6">
    <source>
        <dbReference type="Proteomes" id="UP000198504"/>
    </source>
</evidence>
<dbReference type="GO" id="GO:0005829">
    <property type="term" value="C:cytosol"/>
    <property type="evidence" value="ECO:0007669"/>
    <property type="project" value="TreeGrafter"/>
</dbReference>
<dbReference type="AlphaFoldDB" id="A0A1H9CR46"/>
<dbReference type="EMBL" id="FOFA01000002">
    <property type="protein sequence ID" value="SEQ03591.1"/>
    <property type="molecule type" value="Genomic_DNA"/>
</dbReference>
<keyword evidence="6" id="KW-1185">Reference proteome</keyword>
<dbReference type="Gene3D" id="3.50.50.60">
    <property type="entry name" value="FAD/NAD(P)-binding domain"/>
    <property type="match status" value="2"/>
</dbReference>
<name>A0A1H9CR46_9ACTN</name>
<dbReference type="RefSeq" id="WP_091178194.1">
    <property type="nucleotide sequence ID" value="NZ_FOFA01000002.1"/>
</dbReference>
<gene>
    <name evidence="5" type="ORF">SAMN05421756_102297</name>
</gene>
<dbReference type="PANTHER" id="PTHR10668">
    <property type="entry name" value="PHYTOENE DEHYDROGENASE"/>
    <property type="match status" value="1"/>
</dbReference>
<accession>A0A1H9CR46</accession>
<dbReference type="PANTHER" id="PTHR10668:SF103">
    <property type="entry name" value="PYRIDINE NUCLEOTIDE-DISULFIDE OXIDOREDUCTASE DOMAIN-CONTAINING PROTEIN 2"/>
    <property type="match status" value="1"/>
</dbReference>
<comment type="subunit">
    <text evidence="2">Interacts with COX5B; this interaction may contribute to localize PYROXD2 to the inner face of the inner mitochondrial membrane.</text>
</comment>
<evidence type="ECO:0000313" key="5">
    <source>
        <dbReference type="EMBL" id="SEQ03591.1"/>
    </source>
</evidence>
<dbReference type="Pfam" id="PF01593">
    <property type="entry name" value="Amino_oxidase"/>
    <property type="match status" value="1"/>
</dbReference>
<dbReference type="Pfam" id="PF13450">
    <property type="entry name" value="NAD_binding_8"/>
    <property type="match status" value="1"/>
</dbReference>
<dbReference type="GO" id="GO:0016491">
    <property type="term" value="F:oxidoreductase activity"/>
    <property type="evidence" value="ECO:0007669"/>
    <property type="project" value="InterPro"/>
</dbReference>
<feature type="domain" description="Amine oxidase" evidence="4">
    <location>
        <begin position="204"/>
        <end position="288"/>
    </location>
</feature>
<dbReference type="SUPFAM" id="SSF51905">
    <property type="entry name" value="FAD/NAD(P)-binding domain"/>
    <property type="match status" value="1"/>
</dbReference>
<sequence length="517" mass="54074">MARTDPDVVVVGGGHNALVAATYLARTGRRVTLLEAREELGGAVAGARLFPGVDARVSRYSYLVALLPDPVVDDLGLDLELRSRRVASWTPTPSGDLLVERAEGPATRASFRALTGSDDAYEAWRSFYARVGDLAAVVAPTLTRPLPRAAELRAEVPTDVWHDLVERPVSEVLERTFADDTVRGVVLTDALIGTFARASDASLVQNRCFLYHLVGNGTGEWRVPVGGMGRVADELVRVARAAGADLRTGAVVTGLVPLPGGGAEVVLADGSRVSAPHVLLGCAPAEAARLLGTDDVGALEGSQLKVNLLLRRLPRLRSGADPATAFAGTLHLGQGYARLDEAYGQAAAGVLPDPLPAEVYCHTLTDPSILGASLREAGFQTLTLFGVHAPARLFRDDPDGMRDRARDAALRSLQAVLAEPLEDCLALDADGRPCVEVVTPVDLEHELRMPGGHIFHGDLAWPWLADDAVARTPAEAWGVATAHPGVLLCGSGAVRGGAVSGLGGHNAAMAVLAAAGS</sequence>
<evidence type="ECO:0000259" key="4">
    <source>
        <dbReference type="Pfam" id="PF01593"/>
    </source>
</evidence>
<reference evidence="6" key="1">
    <citation type="submission" date="2016-10" db="EMBL/GenBank/DDBJ databases">
        <authorList>
            <person name="Varghese N."/>
            <person name="Submissions S."/>
        </authorList>
    </citation>
    <scope>NUCLEOTIDE SEQUENCE [LARGE SCALE GENOMIC DNA]</scope>
    <source>
        <strain evidence="6">CGMCC 4.6856</strain>
    </source>
</reference>
<dbReference type="InterPro" id="IPR002937">
    <property type="entry name" value="Amino_oxidase"/>
</dbReference>
<proteinExistence type="predicted"/>
<evidence type="ECO:0000256" key="3">
    <source>
        <dbReference type="ARBA" id="ARBA00040298"/>
    </source>
</evidence>
<evidence type="ECO:0000256" key="1">
    <source>
        <dbReference type="ARBA" id="ARBA00037217"/>
    </source>
</evidence>
<dbReference type="Proteomes" id="UP000198504">
    <property type="component" value="Unassembled WGS sequence"/>
</dbReference>
<dbReference type="InterPro" id="IPR036188">
    <property type="entry name" value="FAD/NAD-bd_sf"/>
</dbReference>
<protein>
    <recommendedName>
        <fullName evidence="3">Pyridine nucleotide-disulfide oxidoreductase domain-containing protein 2</fullName>
    </recommendedName>
</protein>
<dbReference type="STRING" id="1036181.SAMN05421756_102297"/>